<feature type="compositionally biased region" description="Polar residues" evidence="1">
    <location>
        <begin position="355"/>
        <end position="364"/>
    </location>
</feature>
<keyword evidence="3" id="KW-1185">Reference proteome</keyword>
<evidence type="ECO:0000256" key="1">
    <source>
        <dbReference type="SAM" id="MobiDB-lite"/>
    </source>
</evidence>
<dbReference type="Proteomes" id="UP000193944">
    <property type="component" value="Unassembled WGS sequence"/>
</dbReference>
<evidence type="ECO:0000313" key="3">
    <source>
        <dbReference type="Proteomes" id="UP000193944"/>
    </source>
</evidence>
<accession>A0A1Y1V2Y5</accession>
<feature type="compositionally biased region" description="Basic and acidic residues" evidence="1">
    <location>
        <begin position="344"/>
        <end position="353"/>
    </location>
</feature>
<name>A0A1Y1V2Y5_9FUNG</name>
<comment type="caution">
    <text evidence="2">The sequence shown here is derived from an EMBL/GenBank/DDBJ whole genome shotgun (WGS) entry which is preliminary data.</text>
</comment>
<feature type="region of interest" description="Disordered" evidence="1">
    <location>
        <begin position="274"/>
        <end position="293"/>
    </location>
</feature>
<dbReference type="EMBL" id="MCFG01000776">
    <property type="protein sequence ID" value="ORX45339.1"/>
    <property type="molecule type" value="Genomic_DNA"/>
</dbReference>
<feature type="compositionally biased region" description="Basic and acidic residues" evidence="1">
    <location>
        <begin position="700"/>
        <end position="709"/>
    </location>
</feature>
<protein>
    <submittedName>
        <fullName evidence="2">Uncharacterized protein</fullName>
    </submittedName>
</protein>
<sequence length="977" mass="111919">MGIFSIKRTNKSKEKTKESSVIEGKSKNIFHFPSIFKHSNKKKNNKENNVVKNQSKKEQGYYFISYSKSMEISRASTHINNQNNLVNNSYYDTKTIELIKTTMNPISSISYEDQINNRKRKIKEINSSDPEIKRIHSNQSLKEDYERNNLEEKSSITTSIDRPLEEKIDDNLSKNKLRHQSTMTKLNEFLSEGKKNGLVDISSYDEELEYTSYTDLSSKEKSTLLNTEDIQQNVEVIRVDDLKQTEPNHTPTSTQVTLGKDSSLTNTLTSEMTSLNSDDENEIKRNNNNINNINKDKTKQEEITDSNININENSDINNDIDINIKENSKSDTITASNSNIKSSCTHEKRKRGDSYSISPSQGSTTYVQEKRFKKDDVKGSKDLNFVKNHKKRMGIITRSCGPAIRDASVVQGVKGPWRIIETTTLTAGIATSPEIIHQAFGNNISSQIKPMIFRSPSLPSLNTTLSNTKNIITRHQIMSDSLLNEYDSVQKQSLPSSFNGNDSISDDEGSDISGSLNYFSTGSKYKYDQNQIIDEEKSSKNSLPINIKKSSPKLIIQNLKNKSLKAVLKHDTKKLSQNNGKRSPRVKISDLIIPNDTNVKIDDNNSNITTTEFRLQNQSNSITLFQDSTMGSFKVNSSSMIKEELTKDSIESEPQEKSSLTILKYHLNKPLYLENDNPYNTKSNWNNSMTMEARYFITSDNKKRNDHENSSYNGQHQRQKEEKNNYAYGRDTSSSQTIEDEHSTSNISFLGDSSQEQLQSLEEIVKSNRNDQKQKQKQKQNQDKNQDKNQYQDQLSQNDSLYDNYNLGLSFINSEKEEEEEEEKENISNNNIIGNDNRKKDRNRNSNKYRIKSKGKNKSRNKNEDDKVKGKEVEDYIEEEEEDTVISSVENDIASSNNNNNNNSTFILKHINSPLSEISMDKLSQKNSYHSKRKASSIRNKNFPRIIDVPQNSSMKKVYAMENIDEEEYNTTFLNYS</sequence>
<feature type="compositionally biased region" description="Basic and acidic residues" evidence="1">
    <location>
        <begin position="768"/>
        <end position="787"/>
    </location>
</feature>
<feature type="region of interest" description="Disordered" evidence="1">
    <location>
        <begin position="136"/>
        <end position="162"/>
    </location>
</feature>
<feature type="non-terminal residue" evidence="2">
    <location>
        <position position="977"/>
    </location>
</feature>
<gene>
    <name evidence="2" type="ORF">BCR32DRAFT_251903</name>
</gene>
<reference evidence="2 3" key="1">
    <citation type="submission" date="2016-08" db="EMBL/GenBank/DDBJ databases">
        <title>A Parts List for Fungal Cellulosomes Revealed by Comparative Genomics.</title>
        <authorList>
            <consortium name="DOE Joint Genome Institute"/>
            <person name="Haitjema C.H."/>
            <person name="Gilmore S.P."/>
            <person name="Henske J.K."/>
            <person name="Solomon K.V."/>
            <person name="De Groot R."/>
            <person name="Kuo A."/>
            <person name="Mondo S.J."/>
            <person name="Salamov A.A."/>
            <person name="Labutti K."/>
            <person name="Zhao Z."/>
            <person name="Chiniquy J."/>
            <person name="Barry K."/>
            <person name="Brewer H.M."/>
            <person name="Purvine S.O."/>
            <person name="Wright A.T."/>
            <person name="Boxma B."/>
            <person name="Van Alen T."/>
            <person name="Hackstein J.H."/>
            <person name="Baker S.E."/>
            <person name="Grigoriev I.V."/>
            <person name="O'Malley M.A."/>
        </authorList>
    </citation>
    <scope>NUCLEOTIDE SEQUENCE [LARGE SCALE GENOMIC DNA]</scope>
    <source>
        <strain evidence="2 3">S4</strain>
    </source>
</reference>
<organism evidence="2 3">
    <name type="scientific">Anaeromyces robustus</name>
    <dbReference type="NCBI Taxonomy" id="1754192"/>
    <lineage>
        <taxon>Eukaryota</taxon>
        <taxon>Fungi</taxon>
        <taxon>Fungi incertae sedis</taxon>
        <taxon>Chytridiomycota</taxon>
        <taxon>Chytridiomycota incertae sedis</taxon>
        <taxon>Neocallimastigomycetes</taxon>
        <taxon>Neocallimastigales</taxon>
        <taxon>Neocallimastigaceae</taxon>
        <taxon>Anaeromyces</taxon>
    </lineage>
</organism>
<feature type="region of interest" description="Disordered" evidence="1">
    <location>
        <begin position="1"/>
        <end position="22"/>
    </location>
</feature>
<feature type="region of interest" description="Disordered" evidence="1">
    <location>
        <begin position="699"/>
        <end position="750"/>
    </location>
</feature>
<feature type="region of interest" description="Disordered" evidence="1">
    <location>
        <begin position="332"/>
        <end position="364"/>
    </location>
</feature>
<dbReference type="OrthoDB" id="2158687at2759"/>
<reference evidence="2 3" key="2">
    <citation type="submission" date="2016-08" db="EMBL/GenBank/DDBJ databases">
        <title>Pervasive Adenine N6-methylation of Active Genes in Fungi.</title>
        <authorList>
            <consortium name="DOE Joint Genome Institute"/>
            <person name="Mondo S.J."/>
            <person name="Dannebaum R.O."/>
            <person name="Kuo R.C."/>
            <person name="Labutti K."/>
            <person name="Haridas S."/>
            <person name="Kuo A."/>
            <person name="Salamov A."/>
            <person name="Ahrendt S.R."/>
            <person name="Lipzen A."/>
            <person name="Sullivan W."/>
            <person name="Andreopoulos W.B."/>
            <person name="Clum A."/>
            <person name="Lindquist E."/>
            <person name="Daum C."/>
            <person name="Ramamoorthy G.K."/>
            <person name="Gryganskyi A."/>
            <person name="Culley D."/>
            <person name="Magnuson J.K."/>
            <person name="James T.Y."/>
            <person name="O'Malley M.A."/>
            <person name="Stajich J.E."/>
            <person name="Spatafora J.W."/>
            <person name="Visel A."/>
            <person name="Grigoriev I.V."/>
        </authorList>
    </citation>
    <scope>NUCLEOTIDE SEQUENCE [LARGE SCALE GENOMIC DNA]</scope>
    <source>
        <strain evidence="2 3">S4</strain>
    </source>
</reference>
<feature type="compositionally biased region" description="Basic and acidic residues" evidence="1">
    <location>
        <begin position="861"/>
        <end position="874"/>
    </location>
</feature>
<feature type="region of interest" description="Disordered" evidence="1">
    <location>
        <begin position="815"/>
        <end position="884"/>
    </location>
</feature>
<feature type="region of interest" description="Disordered" evidence="1">
    <location>
        <begin position="768"/>
        <end position="802"/>
    </location>
</feature>
<feature type="compositionally biased region" description="Polar residues" evidence="1">
    <location>
        <begin position="332"/>
        <end position="343"/>
    </location>
</feature>
<evidence type="ECO:0000313" key="2">
    <source>
        <dbReference type="EMBL" id="ORX45339.1"/>
    </source>
</evidence>
<feature type="compositionally biased region" description="Basic and acidic residues" evidence="1">
    <location>
        <begin position="11"/>
        <end position="22"/>
    </location>
</feature>
<feature type="compositionally biased region" description="Acidic residues" evidence="1">
    <location>
        <begin position="875"/>
        <end position="884"/>
    </location>
</feature>
<proteinExistence type="predicted"/>
<dbReference type="STRING" id="1754192.A0A1Y1V2Y5"/>
<feature type="compositionally biased region" description="Basic and acidic residues" evidence="1">
    <location>
        <begin position="141"/>
        <end position="154"/>
    </location>
</feature>
<feature type="compositionally biased region" description="Basic residues" evidence="1">
    <location>
        <begin position="840"/>
        <end position="860"/>
    </location>
</feature>
<dbReference type="AlphaFoldDB" id="A0A1Y1V2Y5"/>